<proteinExistence type="predicted"/>
<reference evidence="1 2" key="1">
    <citation type="submission" date="2021-06" db="EMBL/GenBank/DDBJ databases">
        <title>FDA dAtabase for Regulatory Grade micrObial Sequences (FDA-ARGOS): Supporting development and validation of Infectious Disease Dx tests.</title>
        <authorList>
            <person name="Sproer C."/>
            <person name="Gronow S."/>
            <person name="Severitt S."/>
            <person name="Schroder I."/>
            <person name="Tallon L."/>
            <person name="Sadzewicz L."/>
            <person name="Zhao X."/>
            <person name="Boylan J."/>
            <person name="Ott S."/>
            <person name="Bowen H."/>
            <person name="Vavikolanu K."/>
            <person name="Mehta A."/>
            <person name="Aluvathingal J."/>
            <person name="Nadendla S."/>
            <person name="Lowell S."/>
            <person name="Myers T."/>
            <person name="Yan Y."/>
        </authorList>
    </citation>
    <scope>NUCLEOTIDE SEQUENCE [LARGE SCALE GENOMIC DNA]</scope>
    <source>
        <strain evidence="1 2">FDAARGOS 1400</strain>
    </source>
</reference>
<evidence type="ECO:0000313" key="1">
    <source>
        <dbReference type="EMBL" id="QXB47698.1"/>
    </source>
</evidence>
<gene>
    <name evidence="1" type="ORF">I6L30_06775</name>
</gene>
<name>A0ABX8LC21_9GAMM</name>
<accession>A0ABX8LC21</accession>
<dbReference type="RefSeq" id="WP_105918555.1">
    <property type="nucleotide sequence ID" value="NZ_CP077365.1"/>
</dbReference>
<sequence length="89" mass="10438">MLLTTDEVELIKTCHACPEQYDAFFQGKQIGYLRLRHGEFRVDYPDCGDETILYSQEPQGDGCFEEDEREYFLMKAKKAIVKKFNEMEG</sequence>
<dbReference type="EMBL" id="CP077365">
    <property type="protein sequence ID" value="QXB47698.1"/>
    <property type="molecule type" value="Genomic_DNA"/>
</dbReference>
<dbReference type="Proteomes" id="UP000683517">
    <property type="component" value="Chromosome"/>
</dbReference>
<evidence type="ECO:0000313" key="2">
    <source>
        <dbReference type="Proteomes" id="UP000683517"/>
    </source>
</evidence>
<organism evidence="1 2">
    <name type="scientific">Acinetobacter seifertii</name>
    <dbReference type="NCBI Taxonomy" id="1530123"/>
    <lineage>
        <taxon>Bacteria</taxon>
        <taxon>Pseudomonadati</taxon>
        <taxon>Pseudomonadota</taxon>
        <taxon>Gammaproteobacteria</taxon>
        <taxon>Moraxellales</taxon>
        <taxon>Moraxellaceae</taxon>
        <taxon>Acinetobacter</taxon>
        <taxon>Acinetobacter calcoaceticus/baumannii complex</taxon>
    </lineage>
</organism>
<keyword evidence="2" id="KW-1185">Reference proteome</keyword>
<protein>
    <submittedName>
        <fullName evidence="1">Uncharacterized protein</fullName>
    </submittedName>
</protein>